<name>A0A367KH31_RHIAZ</name>
<keyword evidence="3" id="KW-1185">Reference proteome</keyword>
<feature type="compositionally biased region" description="Low complexity" evidence="1">
    <location>
        <begin position="19"/>
        <end position="28"/>
    </location>
</feature>
<organism evidence="2 3">
    <name type="scientific">Rhizopus azygosporus</name>
    <name type="common">Rhizopus microsporus var. azygosporus</name>
    <dbReference type="NCBI Taxonomy" id="86630"/>
    <lineage>
        <taxon>Eukaryota</taxon>
        <taxon>Fungi</taxon>
        <taxon>Fungi incertae sedis</taxon>
        <taxon>Mucoromycota</taxon>
        <taxon>Mucoromycotina</taxon>
        <taxon>Mucoromycetes</taxon>
        <taxon>Mucorales</taxon>
        <taxon>Mucorineae</taxon>
        <taxon>Rhizopodaceae</taxon>
        <taxon>Rhizopus</taxon>
    </lineage>
</organism>
<evidence type="ECO:0000313" key="2">
    <source>
        <dbReference type="EMBL" id="RCI01535.1"/>
    </source>
</evidence>
<reference evidence="2 3" key="1">
    <citation type="journal article" date="2018" name="G3 (Bethesda)">
        <title>Phylogenetic and Phylogenomic Definition of Rhizopus Species.</title>
        <authorList>
            <person name="Gryganskyi A.P."/>
            <person name="Golan J."/>
            <person name="Dolatabadi S."/>
            <person name="Mondo S."/>
            <person name="Robb S."/>
            <person name="Idnurm A."/>
            <person name="Muszewska A."/>
            <person name="Steczkiewicz K."/>
            <person name="Masonjones S."/>
            <person name="Liao H.L."/>
            <person name="Gajdeczka M.T."/>
            <person name="Anike F."/>
            <person name="Vuek A."/>
            <person name="Anishchenko I.M."/>
            <person name="Voigt K."/>
            <person name="de Hoog G.S."/>
            <person name="Smith M.E."/>
            <person name="Heitman J."/>
            <person name="Vilgalys R."/>
            <person name="Stajich J.E."/>
        </authorList>
    </citation>
    <scope>NUCLEOTIDE SEQUENCE [LARGE SCALE GENOMIC DNA]</scope>
    <source>
        <strain evidence="2 3">CBS 357.93</strain>
    </source>
</reference>
<feature type="region of interest" description="Disordered" evidence="1">
    <location>
        <begin position="17"/>
        <end position="46"/>
    </location>
</feature>
<comment type="caution">
    <text evidence="2">The sequence shown here is derived from an EMBL/GenBank/DDBJ whole genome shotgun (WGS) entry which is preliminary data.</text>
</comment>
<evidence type="ECO:0000256" key="1">
    <source>
        <dbReference type="SAM" id="MobiDB-lite"/>
    </source>
</evidence>
<evidence type="ECO:0000313" key="3">
    <source>
        <dbReference type="Proteomes" id="UP000252139"/>
    </source>
</evidence>
<dbReference type="Proteomes" id="UP000252139">
    <property type="component" value="Unassembled WGS sequence"/>
</dbReference>
<accession>A0A367KH31</accession>
<feature type="compositionally biased region" description="Polar residues" evidence="1">
    <location>
        <begin position="29"/>
        <end position="46"/>
    </location>
</feature>
<sequence length="321" mass="36026">MKIFDIEEFDNINNATLDSSTSYSSSTSNQLAQASGHKTTTTGSLSGFKSGVSVTPMIKLRGISHLTEEERRERYRTRPTGKLIINPMIKLLGPSSRKSYLTPLGLSSSADQRQQCITSEDSNACSKVDQTEQKATFSTFSDPSPFIMQIRKDEGNGASDTTSKISVSNAEFQKLLNAAKAIIACFKNVFKETHQKTINRLSGSIMPLVLFKETYAMRLRDKIESLVIQLENDEANGELNKSEQNNLDRTLKDFISKTEEYSLATRSLEDAVSTLVDECEHLVQGLKEDLYRKKRARLEWDDINSQLSEQGNQVWKKQRTG</sequence>
<protein>
    <submittedName>
        <fullName evidence="2">Uncharacterized protein</fullName>
    </submittedName>
</protein>
<dbReference type="AlphaFoldDB" id="A0A367KH31"/>
<dbReference type="EMBL" id="PJQL01000006">
    <property type="protein sequence ID" value="RCI01535.1"/>
    <property type="molecule type" value="Genomic_DNA"/>
</dbReference>
<proteinExistence type="predicted"/>
<gene>
    <name evidence="2" type="ORF">CU097_015945</name>
</gene>